<protein>
    <submittedName>
        <fullName evidence="2">Uncharacterized protein</fullName>
    </submittedName>
</protein>
<gene>
    <name evidence="2" type="ORF">DPMN_138542</name>
</gene>
<evidence type="ECO:0000313" key="2">
    <source>
        <dbReference type="EMBL" id="KAH3810156.1"/>
    </source>
</evidence>
<accession>A0A9D4JES3</accession>
<dbReference type="AlphaFoldDB" id="A0A9D4JES3"/>
<evidence type="ECO:0000313" key="3">
    <source>
        <dbReference type="Proteomes" id="UP000828390"/>
    </source>
</evidence>
<organism evidence="2 3">
    <name type="scientific">Dreissena polymorpha</name>
    <name type="common">Zebra mussel</name>
    <name type="synonym">Mytilus polymorpha</name>
    <dbReference type="NCBI Taxonomy" id="45954"/>
    <lineage>
        <taxon>Eukaryota</taxon>
        <taxon>Metazoa</taxon>
        <taxon>Spiralia</taxon>
        <taxon>Lophotrochozoa</taxon>
        <taxon>Mollusca</taxon>
        <taxon>Bivalvia</taxon>
        <taxon>Autobranchia</taxon>
        <taxon>Heteroconchia</taxon>
        <taxon>Euheterodonta</taxon>
        <taxon>Imparidentia</taxon>
        <taxon>Neoheterodontei</taxon>
        <taxon>Myida</taxon>
        <taxon>Dreissenoidea</taxon>
        <taxon>Dreissenidae</taxon>
        <taxon>Dreissena</taxon>
    </lineage>
</organism>
<dbReference type="EMBL" id="JAIWYP010000006">
    <property type="protein sequence ID" value="KAH3810156.1"/>
    <property type="molecule type" value="Genomic_DNA"/>
</dbReference>
<comment type="caution">
    <text evidence="2">The sequence shown here is derived from an EMBL/GenBank/DDBJ whole genome shotgun (WGS) entry which is preliminary data.</text>
</comment>
<reference evidence="2" key="2">
    <citation type="submission" date="2020-11" db="EMBL/GenBank/DDBJ databases">
        <authorList>
            <person name="McCartney M.A."/>
            <person name="Auch B."/>
            <person name="Kono T."/>
            <person name="Mallez S."/>
            <person name="Becker A."/>
            <person name="Gohl D.M."/>
            <person name="Silverstein K.A.T."/>
            <person name="Koren S."/>
            <person name="Bechman K.B."/>
            <person name="Herman A."/>
            <person name="Abrahante J.E."/>
            <person name="Garbe J."/>
        </authorList>
    </citation>
    <scope>NUCLEOTIDE SEQUENCE</scope>
    <source>
        <strain evidence="2">Duluth1</strain>
        <tissue evidence="2">Whole animal</tissue>
    </source>
</reference>
<reference evidence="2" key="1">
    <citation type="journal article" date="2019" name="bioRxiv">
        <title>The Genome of the Zebra Mussel, Dreissena polymorpha: A Resource for Invasive Species Research.</title>
        <authorList>
            <person name="McCartney M.A."/>
            <person name="Auch B."/>
            <person name="Kono T."/>
            <person name="Mallez S."/>
            <person name="Zhang Y."/>
            <person name="Obille A."/>
            <person name="Becker A."/>
            <person name="Abrahante J.E."/>
            <person name="Garbe J."/>
            <person name="Badalamenti J.P."/>
            <person name="Herman A."/>
            <person name="Mangelson H."/>
            <person name="Liachko I."/>
            <person name="Sullivan S."/>
            <person name="Sone E.D."/>
            <person name="Koren S."/>
            <person name="Silverstein K.A.T."/>
            <person name="Beckman K.B."/>
            <person name="Gohl D.M."/>
        </authorList>
    </citation>
    <scope>NUCLEOTIDE SEQUENCE</scope>
    <source>
        <strain evidence="2">Duluth1</strain>
        <tissue evidence="2">Whole animal</tissue>
    </source>
</reference>
<dbReference type="Proteomes" id="UP000828390">
    <property type="component" value="Unassembled WGS sequence"/>
</dbReference>
<keyword evidence="1" id="KW-0472">Membrane</keyword>
<keyword evidence="3" id="KW-1185">Reference proteome</keyword>
<proteinExistence type="predicted"/>
<sequence>MAKVYPEGMPQVAKVRDFLISNIKWVCGAVLLVVVSASIIVAIVLMLQPKPQGDNPKYTATCVLVDYTMWKPIQTRCKVSVPAEMEADINVSKTSFSLNSGESLPVNCSYQDMDRVITCQGPHVTCQIRGTLSIAFFDNDGKPVLDKTLLN</sequence>
<name>A0A9D4JES3_DREPO</name>
<feature type="transmembrane region" description="Helical" evidence="1">
    <location>
        <begin position="23"/>
        <end position="47"/>
    </location>
</feature>
<evidence type="ECO:0000256" key="1">
    <source>
        <dbReference type="SAM" id="Phobius"/>
    </source>
</evidence>
<keyword evidence="1" id="KW-0812">Transmembrane</keyword>
<keyword evidence="1" id="KW-1133">Transmembrane helix</keyword>